<dbReference type="EMBL" id="BK032681">
    <property type="protein sequence ID" value="DAF54574.1"/>
    <property type="molecule type" value="Genomic_DNA"/>
</dbReference>
<proteinExistence type="predicted"/>
<accession>A0A8S5SUF8</accession>
<sequence>MLFYKCYLYKKNKESRCLHCLSKKSKRCLTTSIKSWLCWTRFTTQ</sequence>
<reference evidence="1" key="1">
    <citation type="journal article" date="2021" name="Proc. Natl. Acad. Sci. U.S.A.">
        <title>A Catalog of Tens of Thousands of Viruses from Human Metagenomes Reveals Hidden Associations with Chronic Diseases.</title>
        <authorList>
            <person name="Tisza M.J."/>
            <person name="Buck C.B."/>
        </authorList>
    </citation>
    <scope>NUCLEOTIDE SEQUENCE</scope>
    <source>
        <strain evidence="1">CtpIT6</strain>
    </source>
</reference>
<name>A0A8S5SUF8_9VIRU</name>
<evidence type="ECO:0000313" key="1">
    <source>
        <dbReference type="EMBL" id="DAF54574.1"/>
    </source>
</evidence>
<organism evidence="1">
    <name type="scientific">Microviridae sp. ctpIT6</name>
    <dbReference type="NCBI Taxonomy" id="2827650"/>
    <lineage>
        <taxon>Viruses</taxon>
        <taxon>Monodnaviria</taxon>
        <taxon>Sangervirae</taxon>
        <taxon>Phixviricota</taxon>
        <taxon>Malgrandaviricetes</taxon>
        <taxon>Petitvirales</taxon>
        <taxon>Microviridae</taxon>
    </lineage>
</organism>
<protein>
    <submittedName>
        <fullName evidence="1">Uncharacterized protein</fullName>
    </submittedName>
</protein>